<evidence type="ECO:0000313" key="2">
    <source>
        <dbReference type="Proteomes" id="UP000054538"/>
    </source>
</evidence>
<keyword evidence="2" id="KW-1185">Reference proteome</keyword>
<evidence type="ECO:0000313" key="1">
    <source>
        <dbReference type="EMBL" id="KIK71961.1"/>
    </source>
</evidence>
<reference evidence="1 2" key="1">
    <citation type="submission" date="2014-04" db="EMBL/GenBank/DDBJ databases">
        <authorList>
            <consortium name="DOE Joint Genome Institute"/>
            <person name="Kuo A."/>
            <person name="Kohler A."/>
            <person name="Jargeat P."/>
            <person name="Nagy L.G."/>
            <person name="Floudas D."/>
            <person name="Copeland A."/>
            <person name="Barry K.W."/>
            <person name="Cichocki N."/>
            <person name="Veneault-Fourrey C."/>
            <person name="LaButti K."/>
            <person name="Lindquist E.A."/>
            <person name="Lipzen A."/>
            <person name="Lundell T."/>
            <person name="Morin E."/>
            <person name="Murat C."/>
            <person name="Sun H."/>
            <person name="Tunlid A."/>
            <person name="Henrissat B."/>
            <person name="Grigoriev I.V."/>
            <person name="Hibbett D.S."/>
            <person name="Martin F."/>
            <person name="Nordberg H.P."/>
            <person name="Cantor M.N."/>
            <person name="Hua S.X."/>
        </authorList>
    </citation>
    <scope>NUCLEOTIDE SEQUENCE [LARGE SCALE GENOMIC DNA]</scope>
    <source>
        <strain evidence="1 2">Ve08.2h10</strain>
    </source>
</reference>
<dbReference type="AlphaFoldDB" id="A0A0D0CMX8"/>
<reference evidence="2" key="2">
    <citation type="submission" date="2015-01" db="EMBL/GenBank/DDBJ databases">
        <title>Evolutionary Origins and Diversification of the Mycorrhizal Mutualists.</title>
        <authorList>
            <consortium name="DOE Joint Genome Institute"/>
            <consortium name="Mycorrhizal Genomics Consortium"/>
            <person name="Kohler A."/>
            <person name="Kuo A."/>
            <person name="Nagy L.G."/>
            <person name="Floudas D."/>
            <person name="Copeland A."/>
            <person name="Barry K.W."/>
            <person name="Cichocki N."/>
            <person name="Veneault-Fourrey C."/>
            <person name="LaButti K."/>
            <person name="Lindquist E.A."/>
            <person name="Lipzen A."/>
            <person name="Lundell T."/>
            <person name="Morin E."/>
            <person name="Murat C."/>
            <person name="Riley R."/>
            <person name="Ohm R."/>
            <person name="Sun H."/>
            <person name="Tunlid A."/>
            <person name="Henrissat B."/>
            <person name="Grigoriev I.V."/>
            <person name="Hibbett D.S."/>
            <person name="Martin F."/>
        </authorList>
    </citation>
    <scope>NUCLEOTIDE SEQUENCE [LARGE SCALE GENOMIC DNA]</scope>
    <source>
        <strain evidence="2">Ve08.2h10</strain>
    </source>
</reference>
<dbReference type="Proteomes" id="UP000054538">
    <property type="component" value="Unassembled WGS sequence"/>
</dbReference>
<accession>A0A0D0CMX8</accession>
<organism evidence="1 2">
    <name type="scientific">Paxillus rubicundulus Ve08.2h10</name>
    <dbReference type="NCBI Taxonomy" id="930991"/>
    <lineage>
        <taxon>Eukaryota</taxon>
        <taxon>Fungi</taxon>
        <taxon>Dikarya</taxon>
        <taxon>Basidiomycota</taxon>
        <taxon>Agaricomycotina</taxon>
        <taxon>Agaricomycetes</taxon>
        <taxon>Agaricomycetidae</taxon>
        <taxon>Boletales</taxon>
        <taxon>Paxilineae</taxon>
        <taxon>Paxillaceae</taxon>
        <taxon>Paxillus</taxon>
    </lineage>
</organism>
<dbReference type="EMBL" id="KN831412">
    <property type="protein sequence ID" value="KIK71961.1"/>
    <property type="molecule type" value="Genomic_DNA"/>
</dbReference>
<sequence length="88" mass="9981">MLRRRRKCGETLKQRAEKADLVRSGLWRGGVDLRGTEYDNGQQLCVLSITCNVYRIVAGQQPEVLSYRGRLSRDSLELADLDLGDLDN</sequence>
<proteinExistence type="predicted"/>
<protein>
    <submittedName>
        <fullName evidence="1">Unplaced genomic scaffold scaffold_6590, whole genome shotgun sequence</fullName>
    </submittedName>
</protein>
<dbReference type="HOGENOM" id="CLU_2469786_0_0_1"/>
<dbReference type="InParanoid" id="A0A0D0CMX8"/>
<name>A0A0D0CMX8_9AGAM</name>
<gene>
    <name evidence="1" type="ORF">PAXRUDRAFT_22578</name>
</gene>